<organism evidence="2 3">
    <name type="scientific">Candidatus Polarisedimenticola svalbardensis</name>
    <dbReference type="NCBI Taxonomy" id="2886004"/>
    <lineage>
        <taxon>Bacteria</taxon>
        <taxon>Pseudomonadati</taxon>
        <taxon>Acidobacteriota</taxon>
        <taxon>Candidatus Polarisedimenticolia</taxon>
        <taxon>Candidatus Polarisedimenticolales</taxon>
        <taxon>Candidatus Polarisedimenticolaceae</taxon>
        <taxon>Candidatus Polarisedimenticola</taxon>
    </lineage>
</organism>
<feature type="transmembrane region" description="Helical" evidence="1">
    <location>
        <begin position="323"/>
        <end position="347"/>
    </location>
</feature>
<keyword evidence="1" id="KW-1133">Transmembrane helix</keyword>
<accession>A0A8J6Y392</accession>
<feature type="transmembrane region" description="Helical" evidence="1">
    <location>
        <begin position="89"/>
        <end position="115"/>
    </location>
</feature>
<dbReference type="EMBL" id="JACXWD010000116">
    <property type="protein sequence ID" value="MBD3869572.1"/>
    <property type="molecule type" value="Genomic_DNA"/>
</dbReference>
<feature type="transmembrane region" description="Helical" evidence="1">
    <location>
        <begin position="262"/>
        <end position="280"/>
    </location>
</feature>
<evidence type="ECO:0000313" key="3">
    <source>
        <dbReference type="Proteomes" id="UP000648239"/>
    </source>
</evidence>
<feature type="transmembrane region" description="Helical" evidence="1">
    <location>
        <begin position="121"/>
        <end position="139"/>
    </location>
</feature>
<gene>
    <name evidence="2" type="ORF">IFK94_15740</name>
</gene>
<feature type="transmembrane region" description="Helical" evidence="1">
    <location>
        <begin position="48"/>
        <end position="68"/>
    </location>
</feature>
<feature type="transmembrane region" description="Helical" evidence="1">
    <location>
        <begin position="178"/>
        <end position="198"/>
    </location>
</feature>
<evidence type="ECO:0000313" key="2">
    <source>
        <dbReference type="EMBL" id="MBD3869572.1"/>
    </source>
</evidence>
<feature type="transmembrane region" description="Helical" evidence="1">
    <location>
        <begin position="533"/>
        <end position="558"/>
    </location>
</feature>
<feature type="transmembrane region" description="Helical" evidence="1">
    <location>
        <begin position="151"/>
        <end position="172"/>
    </location>
</feature>
<keyword evidence="1" id="KW-0812">Transmembrane</keyword>
<comment type="caution">
    <text evidence="2">The sequence shown here is derived from an EMBL/GenBank/DDBJ whole genome shotgun (WGS) entry which is preliminary data.</text>
</comment>
<name>A0A8J6Y392_9BACT</name>
<reference evidence="2 3" key="1">
    <citation type="submission" date="2020-08" db="EMBL/GenBank/DDBJ databases">
        <title>Acidobacteriota in marine sediments use diverse sulfur dissimilation pathways.</title>
        <authorList>
            <person name="Wasmund K."/>
        </authorList>
    </citation>
    <scope>NUCLEOTIDE SEQUENCE [LARGE SCALE GENOMIC DNA]</scope>
    <source>
        <strain evidence="2">MAG AM4</strain>
    </source>
</reference>
<feature type="transmembrane region" description="Helical" evidence="1">
    <location>
        <begin position="14"/>
        <end position="36"/>
    </location>
</feature>
<keyword evidence="1" id="KW-0472">Membrane</keyword>
<feature type="transmembrane region" description="Helical" evidence="1">
    <location>
        <begin position="458"/>
        <end position="477"/>
    </location>
</feature>
<evidence type="ECO:0000256" key="1">
    <source>
        <dbReference type="SAM" id="Phobius"/>
    </source>
</evidence>
<feature type="transmembrane region" description="Helical" evidence="1">
    <location>
        <begin position="489"/>
        <end position="513"/>
    </location>
</feature>
<protein>
    <submittedName>
        <fullName evidence="2">Uncharacterized protein</fullName>
    </submittedName>
</protein>
<proteinExistence type="predicted"/>
<dbReference type="Proteomes" id="UP000648239">
    <property type="component" value="Unassembled WGS sequence"/>
</dbReference>
<sequence>MNSSGLTLFHLDPALRGMLVSVPIMTVIGLAIRFSAGENLRELSTSDWPGIAVFLIVVLFVMFLFHAVSTGFWTRCNRLTAVLPIPARTLWIVRSLAVAAATILPIAAMTLAMGIGNHPSVFVMGGKILAVLMLLVAIGQSPFPKLHRVQVCPTYIVFLVFLSFFAMIYLLVTPTGLMTILIPAGLALLITMQTFTALPRGFSLAPATPGRSDGAGFWNWIVPPDPGEGTAVVAAAPGYVEPERTFRQVLRLTLFRTLVNKFHIWIIGLVLVFVSGATLYEFASGQGHWLPVLYSPLWLMAHLQQSPRWIGTLAPLPIRSNLVFRYVTGSLLLPILAGALLGLLIIVTSQPVLVNLEQGEPLELEVPYEFWIIAEEGTTLTAIAPWGERLTLPAHTIAPRSGRTAVNPFAIGDGSSERFIAWQQARAIQAVYDLEQIPDPENPQVPAGARSPLHHRTWGLGLVLVSSLLIAGMIACLQQPRTKTGRFLLKALLPALGVSIGLVILAMLVGPVYGWTSREALDAVPVLMLGRLAASLGFSGSTYLVAAGLVMIGGWFLVGRAFAKVEPDGSPTETPWQAYRN</sequence>
<dbReference type="AlphaFoldDB" id="A0A8J6Y392"/>